<sequence length="811" mass="87145">MRPLRLHIEGFGSFREPAEIDFTDTDYFALVGPTGAGKSTVIDAICFALYGTVPRWGAQNVVHLALAPSATLGRVALVFESGGRRFGVVRVLTRNARGAVGTKESRIDELDPGGRGSMAELLTAGARPLAEGEAVTGEVQRITGLEYRYFTQCVVLPQGRFAEFLHAKPAQRQDLLVQLLDASVYEDIRQRAVREEDAAASSAAFARRQLAELSGADEEAERAARARLESLGAVAGLIAAEVEELRERDAALRAKEQERREAAGLLATLGRLAMPAEAATLAESLRAAADETAALAARVAGLEEREQEAEQALAALGDRTAPARALAVLDEHARLTREHSVAAGRAAEAARAVPPLAERVARAREALAEAEARLERERTANAAAALAARLAVGEPCPACLREVTELPHHPAPADLRAAERAVREARTAAERAQAAHAAAEVEAARLAQAEGDLTRRLTELAAQVSGDRATIEARLAAIEAAEKEAGRARQEARAGRDRLRAAERHAEGLRRTAERSWHDLAAARDTVVALGAPPLPRDDLHAAWRALLAWRDEAAGRQRAALQALDAELAEAVRERDARRARLVAGLRAREVRVPDDAGPDQIAREVTAATVRAEAALHKVREDRARAAKLEERARELEQQAQVAHELAQLLRANQFERWLCAEALELLVAAASETLRELSDGQYELVLGARGEIEVIDYAEAGMRRNARTLSGGETFQAALALALALSDQVAGLAAAAARSLDSIFLDEGFGTLDPATLDTVATTLERLASSRERMVGVVTHVPALAERVPVRFEITRDGSGSHVRKRTL</sequence>
<dbReference type="PANTHER" id="PTHR32114">
    <property type="entry name" value="ABC TRANSPORTER ABCH.3"/>
    <property type="match status" value="1"/>
</dbReference>
<feature type="coiled-coil region" evidence="4">
    <location>
        <begin position="415"/>
        <end position="498"/>
    </location>
</feature>
<dbReference type="GO" id="GO:0016887">
    <property type="term" value="F:ATP hydrolysis activity"/>
    <property type="evidence" value="ECO:0007669"/>
    <property type="project" value="InterPro"/>
</dbReference>
<evidence type="ECO:0000313" key="7">
    <source>
        <dbReference type="Proteomes" id="UP000578449"/>
    </source>
</evidence>
<feature type="domain" description="Rad50/SbcC-type AAA" evidence="5">
    <location>
        <begin position="5"/>
        <end position="193"/>
    </location>
</feature>
<evidence type="ECO:0000256" key="1">
    <source>
        <dbReference type="ARBA" id="ARBA00006930"/>
    </source>
</evidence>
<feature type="coiled-coil region" evidence="4">
    <location>
        <begin position="614"/>
        <end position="655"/>
    </location>
</feature>
<evidence type="ECO:0000256" key="3">
    <source>
        <dbReference type="ARBA" id="ARBA00013368"/>
    </source>
</evidence>
<organism evidence="6 7">
    <name type="scientific">Thermocatellispora tengchongensis</name>
    <dbReference type="NCBI Taxonomy" id="1073253"/>
    <lineage>
        <taxon>Bacteria</taxon>
        <taxon>Bacillati</taxon>
        <taxon>Actinomycetota</taxon>
        <taxon>Actinomycetes</taxon>
        <taxon>Streptosporangiales</taxon>
        <taxon>Streptosporangiaceae</taxon>
        <taxon>Thermocatellispora</taxon>
    </lineage>
</organism>
<evidence type="ECO:0000313" key="6">
    <source>
        <dbReference type="EMBL" id="MBB5132143.1"/>
    </source>
</evidence>
<evidence type="ECO:0000259" key="5">
    <source>
        <dbReference type="Pfam" id="PF13476"/>
    </source>
</evidence>
<feature type="coiled-coil region" evidence="4">
    <location>
        <begin position="555"/>
        <end position="582"/>
    </location>
</feature>
<dbReference type="Proteomes" id="UP000578449">
    <property type="component" value="Unassembled WGS sequence"/>
</dbReference>
<comment type="subunit">
    <text evidence="2">Heterodimer of SbcC and SbcD.</text>
</comment>
<dbReference type="InterPro" id="IPR038729">
    <property type="entry name" value="Rad50/SbcC_AAA"/>
</dbReference>
<feature type="coiled-coil region" evidence="4">
    <location>
        <begin position="285"/>
        <end position="319"/>
    </location>
</feature>
<dbReference type="PANTHER" id="PTHR32114:SF2">
    <property type="entry name" value="ABC TRANSPORTER ABCH.3"/>
    <property type="match status" value="1"/>
</dbReference>
<name>A0A840P2I4_9ACTN</name>
<dbReference type="GO" id="GO:0004527">
    <property type="term" value="F:exonuclease activity"/>
    <property type="evidence" value="ECO:0007669"/>
    <property type="project" value="UniProtKB-KW"/>
</dbReference>
<keyword evidence="6" id="KW-0378">Hydrolase</keyword>
<dbReference type="Pfam" id="PF13476">
    <property type="entry name" value="AAA_23"/>
    <property type="match status" value="1"/>
</dbReference>
<protein>
    <recommendedName>
        <fullName evidence="3">Nuclease SbcCD subunit C</fullName>
    </recommendedName>
</protein>
<accession>A0A840P2I4</accession>
<feature type="coiled-coil region" evidence="4">
    <location>
        <begin position="357"/>
        <end position="387"/>
    </location>
</feature>
<evidence type="ECO:0000256" key="2">
    <source>
        <dbReference type="ARBA" id="ARBA00011322"/>
    </source>
</evidence>
<keyword evidence="6" id="KW-0540">Nuclease</keyword>
<dbReference type="Pfam" id="PF13558">
    <property type="entry name" value="SbcC_Walker_B"/>
    <property type="match status" value="1"/>
</dbReference>
<dbReference type="InterPro" id="IPR027417">
    <property type="entry name" value="P-loop_NTPase"/>
</dbReference>
<keyword evidence="7" id="KW-1185">Reference proteome</keyword>
<keyword evidence="4" id="KW-0175">Coiled coil</keyword>
<comment type="caution">
    <text evidence="6">The sequence shown here is derived from an EMBL/GenBank/DDBJ whole genome shotgun (WGS) entry which is preliminary data.</text>
</comment>
<dbReference type="RefSeq" id="WP_185048920.1">
    <property type="nucleotide sequence ID" value="NZ_JACHGN010000003.1"/>
</dbReference>
<proteinExistence type="inferred from homology"/>
<dbReference type="AlphaFoldDB" id="A0A840P2I4"/>
<dbReference type="EMBL" id="JACHGN010000003">
    <property type="protein sequence ID" value="MBB5132143.1"/>
    <property type="molecule type" value="Genomic_DNA"/>
</dbReference>
<gene>
    <name evidence="6" type="ORF">HNP84_001856</name>
</gene>
<dbReference type="GO" id="GO:0006302">
    <property type="term" value="P:double-strand break repair"/>
    <property type="evidence" value="ECO:0007669"/>
    <property type="project" value="InterPro"/>
</dbReference>
<dbReference type="SUPFAM" id="SSF52540">
    <property type="entry name" value="P-loop containing nucleoside triphosphate hydrolases"/>
    <property type="match status" value="1"/>
</dbReference>
<reference evidence="6 7" key="1">
    <citation type="submission" date="2020-08" db="EMBL/GenBank/DDBJ databases">
        <title>Genomic Encyclopedia of Type Strains, Phase IV (KMG-IV): sequencing the most valuable type-strain genomes for metagenomic binning, comparative biology and taxonomic classification.</title>
        <authorList>
            <person name="Goeker M."/>
        </authorList>
    </citation>
    <scope>NUCLEOTIDE SEQUENCE [LARGE SCALE GENOMIC DNA]</scope>
    <source>
        <strain evidence="6 7">DSM 45615</strain>
    </source>
</reference>
<evidence type="ECO:0000256" key="4">
    <source>
        <dbReference type="SAM" id="Coils"/>
    </source>
</evidence>
<keyword evidence="6" id="KW-0269">Exonuclease</keyword>
<dbReference type="Gene3D" id="3.40.50.300">
    <property type="entry name" value="P-loop containing nucleotide triphosphate hydrolases"/>
    <property type="match status" value="2"/>
</dbReference>
<comment type="similarity">
    <text evidence="1">Belongs to the SMC family. SbcC subfamily.</text>
</comment>